<proteinExistence type="predicted"/>
<evidence type="ECO:0000313" key="3">
    <source>
        <dbReference type="Proteomes" id="UP000535182"/>
    </source>
</evidence>
<comment type="caution">
    <text evidence="2">The sequence shown here is derived from an EMBL/GenBank/DDBJ whole genome shotgun (WGS) entry which is preliminary data.</text>
</comment>
<name>A0A9X0QGX1_9BACT</name>
<organism evidence="2 3">
    <name type="scientific">Tunturiibacter gelidiferens</name>
    <dbReference type="NCBI Taxonomy" id="3069689"/>
    <lineage>
        <taxon>Bacteria</taxon>
        <taxon>Pseudomonadati</taxon>
        <taxon>Acidobacteriota</taxon>
        <taxon>Terriglobia</taxon>
        <taxon>Terriglobales</taxon>
        <taxon>Acidobacteriaceae</taxon>
        <taxon>Tunturiibacter</taxon>
    </lineage>
</organism>
<evidence type="ECO:0000256" key="1">
    <source>
        <dbReference type="SAM" id="SignalP"/>
    </source>
</evidence>
<dbReference type="Proteomes" id="UP000535182">
    <property type="component" value="Unassembled WGS sequence"/>
</dbReference>
<dbReference type="RefSeq" id="WP_183978939.1">
    <property type="nucleotide sequence ID" value="NZ_JACHEB010000008.1"/>
</dbReference>
<gene>
    <name evidence="2" type="ORF">HDF14_003598</name>
</gene>
<protein>
    <submittedName>
        <fullName evidence="2">Uncharacterized protein</fullName>
    </submittedName>
</protein>
<evidence type="ECO:0000313" key="2">
    <source>
        <dbReference type="EMBL" id="MBB5329969.1"/>
    </source>
</evidence>
<reference evidence="2 3" key="1">
    <citation type="submission" date="2020-08" db="EMBL/GenBank/DDBJ databases">
        <title>Genomic Encyclopedia of Type Strains, Phase IV (KMG-V): Genome sequencing to study the core and pangenomes of soil and plant-associated prokaryotes.</title>
        <authorList>
            <person name="Whitman W."/>
        </authorList>
    </citation>
    <scope>NUCLEOTIDE SEQUENCE [LARGE SCALE GENOMIC DNA]</scope>
    <source>
        <strain evidence="2 3">X5P2</strain>
    </source>
</reference>
<feature type="chain" id="PRO_5040830891" evidence="1">
    <location>
        <begin position="22"/>
        <end position="438"/>
    </location>
</feature>
<keyword evidence="1" id="KW-0732">Signal</keyword>
<dbReference type="AlphaFoldDB" id="A0A9X0QGX1"/>
<accession>A0A9X0QGX1</accession>
<feature type="signal peptide" evidence="1">
    <location>
        <begin position="1"/>
        <end position="21"/>
    </location>
</feature>
<sequence length="438" mass="46839">MRPIVLLVTLFTGLGAGPLVAQGGEQSNASTQSSPEPQVAITAVPFQGSKDSEEQPTQFAAALNGSGLISMDSTVRSRLLLGTTLAGGWDSNPNSLANGTPSGVYTLSPYFGIQVNSAKTQLILQYQPTITGYSSNVYSNQTLHVGSIEILRNINERWKWDLRAAGSYGQDSTRFLAPQQTVVVGGVPGSGPNTASYIPNTGTVTYFDAGWTADYTESERDSVEFSLANSFSQYSGLNENNSIASASLRYNRALSSILTGFVYGRGFYYYGAINCPSFGGGVGLRWQIREKTSISISGGPQISSSSCGSQQGFSYDVAFSTRLSEKSQIYLLGARQPTTSYLGPGLWQVSASGGYQRQVVARGTLSFDVGYVSSNSLTVTDSYNNKYFDCVYSYNLDHGLSISSSYRGYVGATAQAGFHRNVALFSLAWSPSAGKIFQ</sequence>
<dbReference type="EMBL" id="JACHEB010000008">
    <property type="protein sequence ID" value="MBB5329969.1"/>
    <property type="molecule type" value="Genomic_DNA"/>
</dbReference>
<keyword evidence="3" id="KW-1185">Reference proteome</keyword>